<reference evidence="7 8" key="1">
    <citation type="journal article" date="2016" name="Nat. Commun.">
        <title>Thousands of microbial genomes shed light on interconnected biogeochemical processes in an aquifer system.</title>
        <authorList>
            <person name="Anantharaman K."/>
            <person name="Brown C.T."/>
            <person name="Hug L.A."/>
            <person name="Sharon I."/>
            <person name="Castelle C.J."/>
            <person name="Probst A.J."/>
            <person name="Thomas B.C."/>
            <person name="Singh A."/>
            <person name="Wilkins M.J."/>
            <person name="Karaoz U."/>
            <person name="Brodie E.L."/>
            <person name="Williams K.H."/>
            <person name="Hubbard S.S."/>
            <person name="Banfield J.F."/>
        </authorList>
    </citation>
    <scope>NUCLEOTIDE SEQUENCE [LARGE SCALE GENOMIC DNA]</scope>
</reference>
<dbReference type="EMBL" id="MFQW01000021">
    <property type="protein sequence ID" value="OGH86398.1"/>
    <property type="molecule type" value="Genomic_DNA"/>
</dbReference>
<dbReference type="PANTHER" id="PTHR36174:SF1">
    <property type="entry name" value="LIPID II:GLYCINE GLYCYLTRANSFERASE"/>
    <property type="match status" value="1"/>
</dbReference>
<dbReference type="AlphaFoldDB" id="A0A1F6NRC9"/>
<evidence type="ECO:0000313" key="7">
    <source>
        <dbReference type="EMBL" id="OGH86398.1"/>
    </source>
</evidence>
<dbReference type="PROSITE" id="PS51191">
    <property type="entry name" value="FEMABX"/>
    <property type="match status" value="1"/>
</dbReference>
<keyword evidence="5" id="KW-0012">Acyltransferase</keyword>
<proteinExistence type="inferred from homology"/>
<dbReference type="PANTHER" id="PTHR36174">
    <property type="entry name" value="LIPID II:GLYCINE GLYCYLTRANSFERASE"/>
    <property type="match status" value="1"/>
</dbReference>
<dbReference type="Proteomes" id="UP000178349">
    <property type="component" value="Unassembled WGS sequence"/>
</dbReference>
<gene>
    <name evidence="7" type="ORF">A2493_01050</name>
</gene>
<keyword evidence="3" id="KW-0133">Cell shape</keyword>
<comment type="caution">
    <text evidence="7">The sequence shown here is derived from an EMBL/GenBank/DDBJ whole genome shotgun (WGS) entry which is preliminary data.</text>
</comment>
<dbReference type="GO" id="GO:0008360">
    <property type="term" value="P:regulation of cell shape"/>
    <property type="evidence" value="ECO:0007669"/>
    <property type="project" value="UniProtKB-KW"/>
</dbReference>
<dbReference type="GO" id="GO:0009252">
    <property type="term" value="P:peptidoglycan biosynthetic process"/>
    <property type="evidence" value="ECO:0007669"/>
    <property type="project" value="UniProtKB-KW"/>
</dbReference>
<organism evidence="7 8">
    <name type="scientific">Candidatus Magasanikbacteria bacterium RIFOXYC12_FULL_33_11</name>
    <dbReference type="NCBI Taxonomy" id="1798701"/>
    <lineage>
        <taxon>Bacteria</taxon>
        <taxon>Candidatus Magasanikiibacteriota</taxon>
    </lineage>
</organism>
<evidence type="ECO:0008006" key="9">
    <source>
        <dbReference type="Google" id="ProtNLM"/>
    </source>
</evidence>
<keyword evidence="6" id="KW-0961">Cell wall biogenesis/degradation</keyword>
<dbReference type="Pfam" id="PF02388">
    <property type="entry name" value="FemAB"/>
    <property type="match status" value="2"/>
</dbReference>
<dbReference type="GO" id="GO:0071555">
    <property type="term" value="P:cell wall organization"/>
    <property type="evidence" value="ECO:0007669"/>
    <property type="project" value="UniProtKB-KW"/>
</dbReference>
<evidence type="ECO:0000256" key="2">
    <source>
        <dbReference type="ARBA" id="ARBA00022679"/>
    </source>
</evidence>
<accession>A0A1F6NRC9</accession>
<sequence length="321" mass="38554">MIREVTIKEQWTEKEEFWQSWEYGDFFKENGMSLQRYEVQLDDKVYQFQGIETKLPLGIKFFYIARVFLPKETLAEISEFFKKKNYSFLRIETLNTLDNLKISYKDVKNRQPQSTLILDLNKTKEELLQDMHNKTRYNIRLAKKKGIEIKFEKNIEKYWSLNKDTNERNKISSHSKNYLEKLLKQDNVYQLNTYYNQEVVSSTILITYADTLYYLFGASANKYRNVMAPYLNQWEAINFAKEKGCKKYDFWGIAPEIKENEKEIICHNNYCWNDKDPLSGVTKFKVGFGGKSKNYPKSKEIILQPSKYKLFYFLQKLRKKF</sequence>
<evidence type="ECO:0000256" key="3">
    <source>
        <dbReference type="ARBA" id="ARBA00022960"/>
    </source>
</evidence>
<keyword evidence="4" id="KW-0573">Peptidoglycan synthesis</keyword>
<dbReference type="GO" id="GO:0016755">
    <property type="term" value="F:aminoacyltransferase activity"/>
    <property type="evidence" value="ECO:0007669"/>
    <property type="project" value="InterPro"/>
</dbReference>
<dbReference type="InterPro" id="IPR003447">
    <property type="entry name" value="FEMABX"/>
</dbReference>
<protein>
    <recommendedName>
        <fullName evidence="9">BioF2-like acetyltransferase domain-containing protein</fullName>
    </recommendedName>
</protein>
<evidence type="ECO:0000256" key="1">
    <source>
        <dbReference type="ARBA" id="ARBA00009943"/>
    </source>
</evidence>
<dbReference type="InterPro" id="IPR016181">
    <property type="entry name" value="Acyl_CoA_acyltransferase"/>
</dbReference>
<evidence type="ECO:0000256" key="4">
    <source>
        <dbReference type="ARBA" id="ARBA00022984"/>
    </source>
</evidence>
<evidence type="ECO:0000313" key="8">
    <source>
        <dbReference type="Proteomes" id="UP000178349"/>
    </source>
</evidence>
<dbReference type="InterPro" id="IPR050644">
    <property type="entry name" value="PG_Glycine_Bridge_Synth"/>
</dbReference>
<evidence type="ECO:0000256" key="5">
    <source>
        <dbReference type="ARBA" id="ARBA00023315"/>
    </source>
</evidence>
<comment type="similarity">
    <text evidence="1">Belongs to the FemABX family.</text>
</comment>
<dbReference type="SUPFAM" id="SSF55729">
    <property type="entry name" value="Acyl-CoA N-acyltransferases (Nat)"/>
    <property type="match status" value="1"/>
</dbReference>
<keyword evidence="2" id="KW-0808">Transferase</keyword>
<evidence type="ECO:0000256" key="6">
    <source>
        <dbReference type="ARBA" id="ARBA00023316"/>
    </source>
</evidence>
<name>A0A1F6NRC9_9BACT</name>
<dbReference type="Gene3D" id="3.40.630.30">
    <property type="match status" value="1"/>
</dbReference>